<evidence type="ECO:0000313" key="3">
    <source>
        <dbReference type="EMBL" id="SEE71576.1"/>
    </source>
</evidence>
<evidence type="ECO:0000313" key="4">
    <source>
        <dbReference type="Proteomes" id="UP000181980"/>
    </source>
</evidence>
<organism evidence="3 4">
    <name type="scientific">Jiangella alba</name>
    <dbReference type="NCBI Taxonomy" id="561176"/>
    <lineage>
        <taxon>Bacteria</taxon>
        <taxon>Bacillati</taxon>
        <taxon>Actinomycetota</taxon>
        <taxon>Actinomycetes</taxon>
        <taxon>Jiangellales</taxon>
        <taxon>Jiangellaceae</taxon>
        <taxon>Jiangella</taxon>
    </lineage>
</organism>
<evidence type="ECO:0000256" key="1">
    <source>
        <dbReference type="ARBA" id="ARBA00023002"/>
    </source>
</evidence>
<accession>A0A1H5L3F4</accession>
<dbReference type="SUPFAM" id="SSF50475">
    <property type="entry name" value="FMN-binding split barrel"/>
    <property type="match status" value="1"/>
</dbReference>
<evidence type="ECO:0000259" key="2">
    <source>
        <dbReference type="SMART" id="SM00903"/>
    </source>
</evidence>
<name>A0A1H5L3F4_9ACTN</name>
<dbReference type="GO" id="GO:0042602">
    <property type="term" value="F:riboflavin reductase (NADPH) activity"/>
    <property type="evidence" value="ECO:0007669"/>
    <property type="project" value="TreeGrafter"/>
</dbReference>
<dbReference type="GO" id="GO:0010181">
    <property type="term" value="F:FMN binding"/>
    <property type="evidence" value="ECO:0007669"/>
    <property type="project" value="InterPro"/>
</dbReference>
<dbReference type="Gene3D" id="2.30.110.10">
    <property type="entry name" value="Electron Transport, Fmn-binding Protein, Chain A"/>
    <property type="match status" value="1"/>
</dbReference>
<dbReference type="SMART" id="SM00903">
    <property type="entry name" value="Flavin_Reduct"/>
    <property type="match status" value="1"/>
</dbReference>
<dbReference type="GO" id="GO:0006208">
    <property type="term" value="P:pyrimidine nucleobase catabolic process"/>
    <property type="evidence" value="ECO:0007669"/>
    <property type="project" value="TreeGrafter"/>
</dbReference>
<dbReference type="AlphaFoldDB" id="A0A1H5L3F4"/>
<protein>
    <submittedName>
        <fullName evidence="3">NADH-FMN oxidoreductase RutF, flavin reductase (DIM6/NTAB) family</fullName>
    </submittedName>
</protein>
<gene>
    <name evidence="3" type="ORF">SAMN04488561_2391</name>
</gene>
<dbReference type="InterPro" id="IPR012349">
    <property type="entry name" value="Split_barrel_FMN-bd"/>
</dbReference>
<dbReference type="PANTHER" id="PTHR30466:SF1">
    <property type="entry name" value="FMN REDUCTASE (NADH) RUTF"/>
    <property type="match status" value="1"/>
</dbReference>
<proteinExistence type="predicted"/>
<dbReference type="RefSeq" id="WP_074946297.1">
    <property type="nucleotide sequence ID" value="NZ_FNUC01000003.1"/>
</dbReference>
<dbReference type="EMBL" id="FNUC01000003">
    <property type="protein sequence ID" value="SEE71576.1"/>
    <property type="molecule type" value="Genomic_DNA"/>
</dbReference>
<sequence>MSVRLHTPAPSPRPAQPVSVDADAFRAAFRRHAAGVVVITADAGGRPAGFTATSLASVSLDPPLLSFALATTASSWPAVAIAPTLVVNFLADDQHGLATTFATSGIDRFAAPTRWSRLVTGEPVLDSAPGHLRAVVVDRHPVGDHHIVVARVTHAWSGGEHAPLVYHAGAYGRVEHRAAG</sequence>
<reference evidence="4" key="1">
    <citation type="submission" date="2016-10" db="EMBL/GenBank/DDBJ databases">
        <authorList>
            <person name="Varghese N."/>
            <person name="Submissions S."/>
        </authorList>
    </citation>
    <scope>NUCLEOTIDE SEQUENCE [LARGE SCALE GENOMIC DNA]</scope>
    <source>
        <strain evidence="4">DSM 45237</strain>
    </source>
</reference>
<keyword evidence="4" id="KW-1185">Reference proteome</keyword>
<dbReference type="Pfam" id="PF01613">
    <property type="entry name" value="Flavin_Reduct"/>
    <property type="match status" value="1"/>
</dbReference>
<dbReference type="STRING" id="561176.SAMN04488561_2391"/>
<dbReference type="PANTHER" id="PTHR30466">
    <property type="entry name" value="FLAVIN REDUCTASE"/>
    <property type="match status" value="1"/>
</dbReference>
<dbReference type="InterPro" id="IPR050268">
    <property type="entry name" value="NADH-dep_flavin_reductase"/>
</dbReference>
<dbReference type="InterPro" id="IPR002563">
    <property type="entry name" value="Flavin_Rdtase-like_dom"/>
</dbReference>
<keyword evidence="1" id="KW-0560">Oxidoreductase</keyword>
<feature type="domain" description="Flavin reductase like" evidence="2">
    <location>
        <begin position="29"/>
        <end position="173"/>
    </location>
</feature>
<dbReference type="Proteomes" id="UP000181980">
    <property type="component" value="Unassembled WGS sequence"/>
</dbReference>